<reference evidence="2 3" key="1">
    <citation type="submission" date="2019-07" db="EMBL/GenBank/DDBJ databases">
        <title>Genomes of sea-ice associated Colwellia species.</title>
        <authorList>
            <person name="Bowman J.P."/>
        </authorList>
    </citation>
    <scope>NUCLEOTIDE SEQUENCE [LARGE SCALE GENOMIC DNA]</scope>
    <source>
        <strain evidence="2 3">ACAM 459</strain>
    </source>
</reference>
<protein>
    <submittedName>
        <fullName evidence="2">DUF805 domain-containing protein</fullName>
    </submittedName>
</protein>
<gene>
    <name evidence="2" type="ORF">ESZ36_11350</name>
</gene>
<dbReference type="Pfam" id="PF05656">
    <property type="entry name" value="DUF805"/>
    <property type="match status" value="1"/>
</dbReference>
<dbReference type="RefSeq" id="WP_146787796.1">
    <property type="nucleotide sequence ID" value="NZ_VOLT01000005.1"/>
</dbReference>
<evidence type="ECO:0000256" key="1">
    <source>
        <dbReference type="SAM" id="Phobius"/>
    </source>
</evidence>
<evidence type="ECO:0000313" key="3">
    <source>
        <dbReference type="Proteomes" id="UP000321822"/>
    </source>
</evidence>
<dbReference type="EMBL" id="VOLT01000005">
    <property type="protein sequence ID" value="TWX67880.1"/>
    <property type="molecule type" value="Genomic_DNA"/>
</dbReference>
<keyword evidence="1" id="KW-1133">Transmembrane helix</keyword>
<proteinExistence type="predicted"/>
<dbReference type="GO" id="GO:0016020">
    <property type="term" value="C:membrane"/>
    <property type="evidence" value="ECO:0007669"/>
    <property type="project" value="InterPro"/>
</dbReference>
<dbReference type="AlphaFoldDB" id="A0A5C6QGP4"/>
<sequence length="146" mass="16746">MNILNNYFQELSIGRLKRLPYLGYQLLLSVFIFTFIVLTIILMGVGEHIVSGDLEHAQNTIREWFTLPFLFVFALFMGAVCFSYVNIAAKRIRDTGLPGWITLVIVLLLEFIAVALISEQASYAMHMIFSLFILFTPSDQFKSLRK</sequence>
<feature type="transmembrane region" description="Helical" evidence="1">
    <location>
        <begin position="65"/>
        <end position="85"/>
    </location>
</feature>
<name>A0A5C6QGP4_9GAMM</name>
<dbReference type="Proteomes" id="UP000321822">
    <property type="component" value="Unassembled WGS sequence"/>
</dbReference>
<feature type="transmembrane region" description="Helical" evidence="1">
    <location>
        <begin position="21"/>
        <end position="45"/>
    </location>
</feature>
<dbReference type="InterPro" id="IPR008523">
    <property type="entry name" value="DUF805"/>
</dbReference>
<organism evidence="2 3">
    <name type="scientific">Colwellia demingiae</name>
    <dbReference type="NCBI Taxonomy" id="89401"/>
    <lineage>
        <taxon>Bacteria</taxon>
        <taxon>Pseudomonadati</taxon>
        <taxon>Pseudomonadota</taxon>
        <taxon>Gammaproteobacteria</taxon>
        <taxon>Alteromonadales</taxon>
        <taxon>Colwelliaceae</taxon>
        <taxon>Colwellia</taxon>
    </lineage>
</organism>
<feature type="transmembrane region" description="Helical" evidence="1">
    <location>
        <begin position="97"/>
        <end position="117"/>
    </location>
</feature>
<dbReference type="OrthoDB" id="5372840at2"/>
<keyword evidence="1" id="KW-0812">Transmembrane</keyword>
<comment type="caution">
    <text evidence="2">The sequence shown here is derived from an EMBL/GenBank/DDBJ whole genome shotgun (WGS) entry which is preliminary data.</text>
</comment>
<keyword evidence="3" id="KW-1185">Reference proteome</keyword>
<evidence type="ECO:0000313" key="2">
    <source>
        <dbReference type="EMBL" id="TWX67880.1"/>
    </source>
</evidence>
<accession>A0A5C6QGP4</accession>
<keyword evidence="1" id="KW-0472">Membrane</keyword>